<comment type="caution">
    <text evidence="1">The sequence shown here is derived from an EMBL/GenBank/DDBJ whole genome shotgun (WGS) entry which is preliminary data.</text>
</comment>
<organism evidence="1 2">
    <name type="scientific">Carnegiea gigantea</name>
    <dbReference type="NCBI Taxonomy" id="171969"/>
    <lineage>
        <taxon>Eukaryota</taxon>
        <taxon>Viridiplantae</taxon>
        <taxon>Streptophyta</taxon>
        <taxon>Embryophyta</taxon>
        <taxon>Tracheophyta</taxon>
        <taxon>Spermatophyta</taxon>
        <taxon>Magnoliopsida</taxon>
        <taxon>eudicotyledons</taxon>
        <taxon>Gunneridae</taxon>
        <taxon>Pentapetalae</taxon>
        <taxon>Caryophyllales</taxon>
        <taxon>Cactineae</taxon>
        <taxon>Cactaceae</taxon>
        <taxon>Cactoideae</taxon>
        <taxon>Echinocereeae</taxon>
        <taxon>Carnegiea</taxon>
    </lineage>
</organism>
<sequence>MEWTKQVLVYFKEPLQHVVLGYIYHDLGEVVCHPDHPSKANIIFPNHYVIGWLAELFPSLYRRRLDGDCPSDFATNFHYHKCDTFFRDGRYLSLRPSSHHEDSHNGQDVIHMGLLDSDFKFLLSIRSSVLLVHIEAKLLLEPYYPNQFVRQVGFDQVIQSNLLSFSRALR</sequence>
<keyword evidence="2" id="KW-1185">Reference proteome</keyword>
<dbReference type="EMBL" id="JAKOGI010000961">
    <property type="protein sequence ID" value="KAJ8428861.1"/>
    <property type="molecule type" value="Genomic_DNA"/>
</dbReference>
<evidence type="ECO:0000313" key="2">
    <source>
        <dbReference type="Proteomes" id="UP001153076"/>
    </source>
</evidence>
<accession>A0A9Q1JPX1</accession>
<dbReference type="Proteomes" id="UP001153076">
    <property type="component" value="Unassembled WGS sequence"/>
</dbReference>
<dbReference type="AlphaFoldDB" id="A0A9Q1JPX1"/>
<proteinExistence type="predicted"/>
<reference evidence="1" key="1">
    <citation type="submission" date="2022-04" db="EMBL/GenBank/DDBJ databases">
        <title>Carnegiea gigantea Genome sequencing and assembly v2.</title>
        <authorList>
            <person name="Copetti D."/>
            <person name="Sanderson M.J."/>
            <person name="Burquez A."/>
            <person name="Wojciechowski M.F."/>
        </authorList>
    </citation>
    <scope>NUCLEOTIDE SEQUENCE</scope>
    <source>
        <strain evidence="1">SGP5-SGP5p</strain>
        <tissue evidence="1">Aerial part</tissue>
    </source>
</reference>
<name>A0A9Q1JPX1_9CARY</name>
<gene>
    <name evidence="1" type="ORF">Cgig2_010803</name>
</gene>
<evidence type="ECO:0000313" key="1">
    <source>
        <dbReference type="EMBL" id="KAJ8428861.1"/>
    </source>
</evidence>
<protein>
    <submittedName>
        <fullName evidence="1">Uncharacterized protein</fullName>
    </submittedName>
</protein>